<dbReference type="AlphaFoldDB" id="A0AAD9JR25"/>
<evidence type="ECO:0000256" key="2">
    <source>
        <dbReference type="ARBA" id="ARBA00010058"/>
    </source>
</evidence>
<comment type="caution">
    <text evidence="8">The sequence shown here is derived from an EMBL/GenBank/DDBJ whole genome shotgun (WGS) entry which is preliminary data.</text>
</comment>
<evidence type="ECO:0000313" key="9">
    <source>
        <dbReference type="Proteomes" id="UP001208570"/>
    </source>
</evidence>
<dbReference type="Proteomes" id="UP001208570">
    <property type="component" value="Unassembled WGS sequence"/>
</dbReference>
<evidence type="ECO:0000256" key="7">
    <source>
        <dbReference type="RuleBase" id="RU003909"/>
    </source>
</evidence>
<evidence type="ECO:0000256" key="5">
    <source>
        <dbReference type="ARBA" id="ARBA00023203"/>
    </source>
</evidence>
<reference evidence="8" key="1">
    <citation type="journal article" date="2023" name="Mol. Biol. Evol.">
        <title>Third-Generation Sequencing Reveals the Adaptive Role of the Epigenome in Three Deep-Sea Polychaetes.</title>
        <authorList>
            <person name="Perez M."/>
            <person name="Aroh O."/>
            <person name="Sun Y."/>
            <person name="Lan Y."/>
            <person name="Juniper S.K."/>
            <person name="Young C.R."/>
            <person name="Angers B."/>
            <person name="Qian P.Y."/>
        </authorList>
    </citation>
    <scope>NUCLEOTIDE SEQUENCE</scope>
    <source>
        <strain evidence="8">P08H-3</strain>
    </source>
</reference>
<keyword evidence="5 7" id="KW-0009">Actin-binding</keyword>
<keyword evidence="9" id="KW-1185">Reference proteome</keyword>
<evidence type="ECO:0000256" key="6">
    <source>
        <dbReference type="ARBA" id="ARBA00023212"/>
    </source>
</evidence>
<accession>A0AAD9JR25</accession>
<evidence type="ECO:0000256" key="3">
    <source>
        <dbReference type="ARBA" id="ARBA00011583"/>
    </source>
</evidence>
<dbReference type="PANTHER" id="PTHR11604">
    <property type="entry name" value="PROFILIN"/>
    <property type="match status" value="1"/>
</dbReference>
<sequence>MHTSWQTYVDATLMGSGFVCQSAIFITTDRIAQLASSRHFEATVVEVKAILRGFTEPEYLIRKKIILNKKCYVMVKASSQCIIGKCHGGGCIVQKCRDILVIGTFESIHGTSCLSLMNKLTDYLRHRMH</sequence>
<dbReference type="InterPro" id="IPR036140">
    <property type="entry name" value="PFN_sf"/>
</dbReference>
<evidence type="ECO:0000256" key="1">
    <source>
        <dbReference type="ARBA" id="ARBA00004245"/>
    </source>
</evidence>
<comment type="subcellular location">
    <subcellularLocation>
        <location evidence="1">Cytoplasm</location>
        <location evidence="1">Cytoskeleton</location>
    </subcellularLocation>
</comment>
<dbReference type="Pfam" id="PF00235">
    <property type="entry name" value="Profilin"/>
    <property type="match status" value="1"/>
</dbReference>
<evidence type="ECO:0000256" key="4">
    <source>
        <dbReference type="ARBA" id="ARBA00022490"/>
    </source>
</evidence>
<dbReference type="GO" id="GO:0005856">
    <property type="term" value="C:cytoskeleton"/>
    <property type="evidence" value="ECO:0007669"/>
    <property type="project" value="UniProtKB-SubCell"/>
</dbReference>
<protein>
    <recommendedName>
        <fullName evidence="7">Profilin</fullName>
    </recommendedName>
</protein>
<gene>
    <name evidence="8" type="ORF">LSH36_187g00029</name>
</gene>
<dbReference type="PANTHER" id="PTHR11604:SF0">
    <property type="entry name" value="PROFILIN"/>
    <property type="match status" value="1"/>
</dbReference>
<dbReference type="GO" id="GO:0005938">
    <property type="term" value="C:cell cortex"/>
    <property type="evidence" value="ECO:0007669"/>
    <property type="project" value="TreeGrafter"/>
</dbReference>
<comment type="similarity">
    <text evidence="2 7">Belongs to the profilin family.</text>
</comment>
<dbReference type="GO" id="GO:0003785">
    <property type="term" value="F:actin monomer binding"/>
    <property type="evidence" value="ECO:0007669"/>
    <property type="project" value="TreeGrafter"/>
</dbReference>
<proteinExistence type="inferred from homology"/>
<comment type="subunit">
    <text evidence="3">Occurs in many kinds of cells as a complex with monomeric actin in a 1:1 ratio.</text>
</comment>
<dbReference type="SMART" id="SM00392">
    <property type="entry name" value="PROF"/>
    <property type="match status" value="1"/>
</dbReference>
<dbReference type="EMBL" id="JAODUP010000187">
    <property type="protein sequence ID" value="KAK2157651.1"/>
    <property type="molecule type" value="Genomic_DNA"/>
</dbReference>
<dbReference type="InterPro" id="IPR048278">
    <property type="entry name" value="PFN"/>
</dbReference>
<dbReference type="Gene3D" id="3.30.450.30">
    <property type="entry name" value="Dynein light chain 2a, cytoplasmic"/>
    <property type="match status" value="1"/>
</dbReference>
<dbReference type="InterPro" id="IPR005455">
    <property type="entry name" value="PFN_euk"/>
</dbReference>
<name>A0AAD9JR25_9ANNE</name>
<dbReference type="SUPFAM" id="SSF55770">
    <property type="entry name" value="Profilin (actin-binding protein)"/>
    <property type="match status" value="1"/>
</dbReference>
<evidence type="ECO:0000313" key="8">
    <source>
        <dbReference type="EMBL" id="KAK2157651.1"/>
    </source>
</evidence>
<keyword evidence="6" id="KW-0206">Cytoskeleton</keyword>
<organism evidence="8 9">
    <name type="scientific">Paralvinella palmiformis</name>
    <dbReference type="NCBI Taxonomy" id="53620"/>
    <lineage>
        <taxon>Eukaryota</taxon>
        <taxon>Metazoa</taxon>
        <taxon>Spiralia</taxon>
        <taxon>Lophotrochozoa</taxon>
        <taxon>Annelida</taxon>
        <taxon>Polychaeta</taxon>
        <taxon>Sedentaria</taxon>
        <taxon>Canalipalpata</taxon>
        <taxon>Terebellida</taxon>
        <taxon>Terebelliformia</taxon>
        <taxon>Alvinellidae</taxon>
        <taxon>Paralvinella</taxon>
    </lineage>
</organism>
<keyword evidence="4" id="KW-0963">Cytoplasm</keyword>